<dbReference type="InterPro" id="IPR001394">
    <property type="entry name" value="Peptidase_C19_UCH"/>
</dbReference>
<accession>A0A5J4N853</accession>
<dbReference type="SMART" id="SM00290">
    <property type="entry name" value="ZnF_UBP"/>
    <property type="match status" value="1"/>
</dbReference>
<feature type="domain" description="USP" evidence="7">
    <location>
        <begin position="78"/>
        <end position="279"/>
    </location>
</feature>
<evidence type="ECO:0000313" key="10">
    <source>
        <dbReference type="Proteomes" id="UP000324629"/>
    </source>
</evidence>
<dbReference type="PANTHER" id="PTHR21646:SF86">
    <property type="entry name" value="UBIQUITIN CARBOXYL-TERMINAL HYDROLASE"/>
    <property type="match status" value="1"/>
</dbReference>
<evidence type="ECO:0000256" key="2">
    <source>
        <dbReference type="ARBA" id="ARBA00012759"/>
    </source>
</evidence>
<organism evidence="9 10">
    <name type="scientific">Paragonimus westermani</name>
    <dbReference type="NCBI Taxonomy" id="34504"/>
    <lineage>
        <taxon>Eukaryota</taxon>
        <taxon>Metazoa</taxon>
        <taxon>Spiralia</taxon>
        <taxon>Lophotrochozoa</taxon>
        <taxon>Platyhelminthes</taxon>
        <taxon>Trematoda</taxon>
        <taxon>Digenea</taxon>
        <taxon>Plagiorchiida</taxon>
        <taxon>Troglotremata</taxon>
        <taxon>Troglotrematidae</taxon>
        <taxon>Paragonimus</taxon>
    </lineage>
</organism>
<comment type="caution">
    <text evidence="9">The sequence shown here is derived from an EMBL/GenBank/DDBJ whole genome shotgun (WGS) entry which is preliminary data.</text>
</comment>
<evidence type="ECO:0000256" key="5">
    <source>
        <dbReference type="ARBA" id="ARBA00022833"/>
    </source>
</evidence>
<keyword evidence="3" id="KW-0479">Metal-binding</keyword>
<evidence type="ECO:0000259" key="8">
    <source>
        <dbReference type="PROSITE" id="PS50271"/>
    </source>
</evidence>
<sequence length="279" mass="31244">MQAVVQSCQVRQCKHNTYNVLPVAITDKFRGSTCRLCSYSGKNQWLCLHDGCYFVGCGPKGSDHSSKHAELLNHPISVNLHNLQVFCHPCDSKISLPDISESSPQITEYFLQCSELIDSSRSLMAVHYQNLLGRIWLPPRSTVVSPLPILREVKCAYPMFSGYSQHDAQEFLRVFLNHLHDELKTTSITPPIINNTTCQNDGDVRSSDITLTDCDRSSDRLPFVRNKGKTKRNRSRSTMGADGDAGCFVCSSFPSAPENIAGELLTSDYVLRLCYYVLL</sequence>
<dbReference type="InterPro" id="IPR038765">
    <property type="entry name" value="Papain-like_cys_pep_sf"/>
</dbReference>
<dbReference type="InterPro" id="IPR050185">
    <property type="entry name" value="Ub_carboxyl-term_hydrolase"/>
</dbReference>
<feature type="domain" description="UBP-type" evidence="8">
    <location>
        <begin position="11"/>
        <end position="113"/>
    </location>
</feature>
<keyword evidence="5" id="KW-0862">Zinc</keyword>
<dbReference type="Pfam" id="PF00443">
    <property type="entry name" value="UCH"/>
    <property type="match status" value="1"/>
</dbReference>
<evidence type="ECO:0000256" key="6">
    <source>
        <dbReference type="PROSITE-ProRule" id="PRU00502"/>
    </source>
</evidence>
<dbReference type="PROSITE" id="PS50271">
    <property type="entry name" value="ZF_UBP"/>
    <property type="match status" value="1"/>
</dbReference>
<keyword evidence="4 6" id="KW-0863">Zinc-finger</keyword>
<comment type="catalytic activity">
    <reaction evidence="1">
        <text>Thiol-dependent hydrolysis of ester, thioester, amide, peptide and isopeptide bonds formed by the C-terminal Gly of ubiquitin (a 76-residue protein attached to proteins as an intracellular targeting signal).</text>
        <dbReference type="EC" id="3.4.19.12"/>
    </reaction>
</comment>
<name>A0A5J4N853_9TREM</name>
<evidence type="ECO:0000256" key="4">
    <source>
        <dbReference type="ARBA" id="ARBA00022771"/>
    </source>
</evidence>
<evidence type="ECO:0000313" key="9">
    <source>
        <dbReference type="EMBL" id="KAA3671648.1"/>
    </source>
</evidence>
<dbReference type="SUPFAM" id="SSF57850">
    <property type="entry name" value="RING/U-box"/>
    <property type="match status" value="1"/>
</dbReference>
<dbReference type="EC" id="3.4.19.12" evidence="2"/>
<dbReference type="InterPro" id="IPR001607">
    <property type="entry name" value="Znf_UBP"/>
</dbReference>
<evidence type="ECO:0000259" key="7">
    <source>
        <dbReference type="PROSITE" id="PS50235"/>
    </source>
</evidence>
<dbReference type="SUPFAM" id="SSF54001">
    <property type="entry name" value="Cysteine proteinases"/>
    <property type="match status" value="1"/>
</dbReference>
<dbReference type="PROSITE" id="PS50235">
    <property type="entry name" value="USP_3"/>
    <property type="match status" value="1"/>
</dbReference>
<dbReference type="Proteomes" id="UP000324629">
    <property type="component" value="Unassembled WGS sequence"/>
</dbReference>
<dbReference type="AlphaFoldDB" id="A0A5J4N853"/>
<dbReference type="InterPro" id="IPR028889">
    <property type="entry name" value="USP"/>
</dbReference>
<dbReference type="Gene3D" id="3.90.70.10">
    <property type="entry name" value="Cysteine proteinases"/>
    <property type="match status" value="1"/>
</dbReference>
<protein>
    <recommendedName>
        <fullName evidence="2">ubiquitinyl hydrolase 1</fullName>
        <ecNumber evidence="2">3.4.19.12</ecNumber>
    </recommendedName>
</protein>
<evidence type="ECO:0000256" key="3">
    <source>
        <dbReference type="ARBA" id="ARBA00022723"/>
    </source>
</evidence>
<dbReference type="GO" id="GO:0004843">
    <property type="term" value="F:cysteine-type deubiquitinase activity"/>
    <property type="evidence" value="ECO:0007669"/>
    <property type="project" value="UniProtKB-EC"/>
</dbReference>
<dbReference type="EMBL" id="QNGE01006056">
    <property type="protein sequence ID" value="KAA3671648.1"/>
    <property type="molecule type" value="Genomic_DNA"/>
</dbReference>
<dbReference type="PANTHER" id="PTHR21646">
    <property type="entry name" value="UBIQUITIN CARBOXYL-TERMINAL HYDROLASE"/>
    <property type="match status" value="1"/>
</dbReference>
<dbReference type="Gene3D" id="3.30.40.10">
    <property type="entry name" value="Zinc/RING finger domain, C3HC4 (zinc finger)"/>
    <property type="match status" value="1"/>
</dbReference>
<keyword evidence="10" id="KW-1185">Reference proteome</keyword>
<dbReference type="GO" id="GO:0016579">
    <property type="term" value="P:protein deubiquitination"/>
    <property type="evidence" value="ECO:0007669"/>
    <property type="project" value="InterPro"/>
</dbReference>
<evidence type="ECO:0000256" key="1">
    <source>
        <dbReference type="ARBA" id="ARBA00000707"/>
    </source>
</evidence>
<gene>
    <name evidence="9" type="ORF">DEA37_0002157</name>
</gene>
<dbReference type="GO" id="GO:0008270">
    <property type="term" value="F:zinc ion binding"/>
    <property type="evidence" value="ECO:0007669"/>
    <property type="project" value="UniProtKB-KW"/>
</dbReference>
<reference evidence="9 10" key="1">
    <citation type="journal article" date="2019" name="Gigascience">
        <title>Whole-genome sequence of the oriental lung fluke Paragonimus westermani.</title>
        <authorList>
            <person name="Oey H."/>
            <person name="Zakrzewski M."/>
            <person name="Narain K."/>
            <person name="Devi K.R."/>
            <person name="Agatsuma T."/>
            <person name="Nawaratna S."/>
            <person name="Gobert G.N."/>
            <person name="Jones M.K."/>
            <person name="Ragan M.A."/>
            <person name="McManus D.P."/>
            <person name="Krause L."/>
        </authorList>
    </citation>
    <scope>NUCLEOTIDE SEQUENCE [LARGE SCALE GENOMIC DNA]</scope>
    <source>
        <strain evidence="9 10">IND2009</strain>
    </source>
</reference>
<proteinExistence type="predicted"/>
<dbReference type="InterPro" id="IPR013083">
    <property type="entry name" value="Znf_RING/FYVE/PHD"/>
</dbReference>
<dbReference type="Pfam" id="PF02148">
    <property type="entry name" value="zf-UBP"/>
    <property type="match status" value="1"/>
</dbReference>